<dbReference type="KEGG" id="agv:OJF2_46320"/>
<keyword evidence="1" id="KW-1133">Transmembrane helix</keyword>
<accession>A0A5B9W5Z3</accession>
<sequence>MTPSATWAWIALGVVAIVIALVESAKQFRAILRDADRWADRSKQEQKQARVPRFHHKDQV</sequence>
<evidence type="ECO:0000256" key="1">
    <source>
        <dbReference type="SAM" id="Phobius"/>
    </source>
</evidence>
<protein>
    <submittedName>
        <fullName evidence="2">Uncharacterized protein</fullName>
    </submittedName>
</protein>
<dbReference type="RefSeq" id="WP_148595795.1">
    <property type="nucleotide sequence ID" value="NZ_CP042997.1"/>
</dbReference>
<evidence type="ECO:0000313" key="2">
    <source>
        <dbReference type="EMBL" id="QEH36072.1"/>
    </source>
</evidence>
<keyword evidence="1" id="KW-0812">Transmembrane</keyword>
<evidence type="ECO:0000313" key="3">
    <source>
        <dbReference type="Proteomes" id="UP000324233"/>
    </source>
</evidence>
<dbReference type="AlphaFoldDB" id="A0A5B9W5Z3"/>
<keyword evidence="1" id="KW-0472">Membrane</keyword>
<feature type="transmembrane region" description="Helical" evidence="1">
    <location>
        <begin position="6"/>
        <end position="25"/>
    </location>
</feature>
<dbReference type="EMBL" id="CP042997">
    <property type="protein sequence ID" value="QEH36072.1"/>
    <property type="molecule type" value="Genomic_DNA"/>
</dbReference>
<name>A0A5B9W5Z3_9BACT</name>
<gene>
    <name evidence="2" type="ORF">OJF2_46320</name>
</gene>
<organism evidence="2 3">
    <name type="scientific">Aquisphaera giovannonii</name>
    <dbReference type="NCBI Taxonomy" id="406548"/>
    <lineage>
        <taxon>Bacteria</taxon>
        <taxon>Pseudomonadati</taxon>
        <taxon>Planctomycetota</taxon>
        <taxon>Planctomycetia</taxon>
        <taxon>Isosphaerales</taxon>
        <taxon>Isosphaeraceae</taxon>
        <taxon>Aquisphaera</taxon>
    </lineage>
</organism>
<proteinExistence type="predicted"/>
<dbReference type="Proteomes" id="UP000324233">
    <property type="component" value="Chromosome"/>
</dbReference>
<reference evidence="2 3" key="1">
    <citation type="submission" date="2019-08" db="EMBL/GenBank/DDBJ databases">
        <title>Deep-cultivation of Planctomycetes and their phenomic and genomic characterization uncovers novel biology.</title>
        <authorList>
            <person name="Wiegand S."/>
            <person name="Jogler M."/>
            <person name="Boedeker C."/>
            <person name="Pinto D."/>
            <person name="Vollmers J."/>
            <person name="Rivas-Marin E."/>
            <person name="Kohn T."/>
            <person name="Peeters S.H."/>
            <person name="Heuer A."/>
            <person name="Rast P."/>
            <person name="Oberbeckmann S."/>
            <person name="Bunk B."/>
            <person name="Jeske O."/>
            <person name="Meyerdierks A."/>
            <person name="Storesund J.E."/>
            <person name="Kallscheuer N."/>
            <person name="Luecker S."/>
            <person name="Lage O.M."/>
            <person name="Pohl T."/>
            <person name="Merkel B.J."/>
            <person name="Hornburger P."/>
            <person name="Mueller R.-W."/>
            <person name="Bruemmer F."/>
            <person name="Labrenz M."/>
            <person name="Spormann A.M."/>
            <person name="Op den Camp H."/>
            <person name="Overmann J."/>
            <person name="Amann R."/>
            <person name="Jetten M.S.M."/>
            <person name="Mascher T."/>
            <person name="Medema M.H."/>
            <person name="Devos D.P."/>
            <person name="Kaster A.-K."/>
            <person name="Ovreas L."/>
            <person name="Rohde M."/>
            <person name="Galperin M.Y."/>
            <person name="Jogler C."/>
        </authorList>
    </citation>
    <scope>NUCLEOTIDE SEQUENCE [LARGE SCALE GENOMIC DNA]</scope>
    <source>
        <strain evidence="2 3">OJF2</strain>
    </source>
</reference>
<keyword evidence="3" id="KW-1185">Reference proteome</keyword>